<comment type="caution">
    <text evidence="2">The sequence shown here is derived from an EMBL/GenBank/DDBJ whole genome shotgun (WGS) entry which is preliminary data.</text>
</comment>
<feature type="non-terminal residue" evidence="2">
    <location>
        <position position="1"/>
    </location>
</feature>
<dbReference type="InterPro" id="IPR019429">
    <property type="entry name" value="7TM_GPCR_serpentine_rcpt_Sri"/>
</dbReference>
<keyword evidence="3" id="KW-1185">Reference proteome</keyword>
<gene>
    <name evidence="2" type="ORF">PENTCL1PPCAC_24367</name>
</gene>
<evidence type="ECO:0008006" key="4">
    <source>
        <dbReference type="Google" id="ProtNLM"/>
    </source>
</evidence>
<evidence type="ECO:0000256" key="1">
    <source>
        <dbReference type="SAM" id="Phobius"/>
    </source>
</evidence>
<dbReference type="Pfam" id="PF10327">
    <property type="entry name" value="7TM_GPCR_Sri"/>
    <property type="match status" value="1"/>
</dbReference>
<reference evidence="2" key="1">
    <citation type="submission" date="2023-10" db="EMBL/GenBank/DDBJ databases">
        <title>Genome assembly of Pristionchus species.</title>
        <authorList>
            <person name="Yoshida K."/>
            <person name="Sommer R.J."/>
        </authorList>
    </citation>
    <scope>NUCLEOTIDE SEQUENCE</scope>
    <source>
        <strain evidence="2">RS0144</strain>
    </source>
</reference>
<feature type="transmembrane region" description="Helical" evidence="1">
    <location>
        <begin position="46"/>
        <end position="66"/>
    </location>
</feature>
<feature type="non-terminal residue" evidence="2">
    <location>
        <position position="79"/>
    </location>
</feature>
<dbReference type="EMBL" id="BTSX01000005">
    <property type="protein sequence ID" value="GMT02193.1"/>
    <property type="molecule type" value="Genomic_DNA"/>
</dbReference>
<evidence type="ECO:0000313" key="3">
    <source>
        <dbReference type="Proteomes" id="UP001432027"/>
    </source>
</evidence>
<sequence>YCIHPKESPLAFTIIRHANSALSIPLSALCVFIVKKSHTVTREYANFLVALLLGSVFVDIFTQWIFNPVFLLPLMCIYR</sequence>
<organism evidence="2 3">
    <name type="scientific">Pristionchus entomophagus</name>
    <dbReference type="NCBI Taxonomy" id="358040"/>
    <lineage>
        <taxon>Eukaryota</taxon>
        <taxon>Metazoa</taxon>
        <taxon>Ecdysozoa</taxon>
        <taxon>Nematoda</taxon>
        <taxon>Chromadorea</taxon>
        <taxon>Rhabditida</taxon>
        <taxon>Rhabditina</taxon>
        <taxon>Diplogasteromorpha</taxon>
        <taxon>Diplogasteroidea</taxon>
        <taxon>Neodiplogasteridae</taxon>
        <taxon>Pristionchus</taxon>
    </lineage>
</organism>
<evidence type="ECO:0000313" key="2">
    <source>
        <dbReference type="EMBL" id="GMT02193.1"/>
    </source>
</evidence>
<dbReference type="Proteomes" id="UP001432027">
    <property type="component" value="Unassembled WGS sequence"/>
</dbReference>
<keyword evidence="1" id="KW-1133">Transmembrane helix</keyword>
<keyword evidence="1" id="KW-0812">Transmembrane</keyword>
<feature type="transmembrane region" description="Helical" evidence="1">
    <location>
        <begin position="14"/>
        <end position="34"/>
    </location>
</feature>
<proteinExistence type="predicted"/>
<keyword evidence="1" id="KW-0472">Membrane</keyword>
<name>A0AAV5U6A6_9BILA</name>
<protein>
    <recommendedName>
        <fullName evidence="4">G protein-coupled receptor</fullName>
    </recommendedName>
</protein>
<accession>A0AAV5U6A6</accession>
<dbReference type="AlphaFoldDB" id="A0AAV5U6A6"/>